<name>A0A915EH56_9BILA</name>
<feature type="transmembrane region" description="Helical" evidence="2">
    <location>
        <begin position="77"/>
        <end position="99"/>
    </location>
</feature>
<feature type="domain" description="Ig-like" evidence="3">
    <location>
        <begin position="98"/>
        <end position="196"/>
    </location>
</feature>
<reference evidence="5" key="1">
    <citation type="submission" date="2022-11" db="UniProtKB">
        <authorList>
            <consortium name="WormBaseParasite"/>
        </authorList>
    </citation>
    <scope>IDENTIFICATION</scope>
</reference>
<protein>
    <submittedName>
        <fullName evidence="5">Ig-like domain-containing protein</fullName>
    </submittedName>
</protein>
<dbReference type="InterPro" id="IPR013098">
    <property type="entry name" value="Ig_I-set"/>
</dbReference>
<accession>A0A915EH56</accession>
<dbReference type="InterPro" id="IPR036179">
    <property type="entry name" value="Ig-like_dom_sf"/>
</dbReference>
<feature type="region of interest" description="Disordered" evidence="1">
    <location>
        <begin position="280"/>
        <end position="320"/>
    </location>
</feature>
<keyword evidence="2" id="KW-1133">Transmembrane helix</keyword>
<dbReference type="Proteomes" id="UP000887574">
    <property type="component" value="Unplaced"/>
</dbReference>
<evidence type="ECO:0000259" key="3">
    <source>
        <dbReference type="PROSITE" id="PS50835"/>
    </source>
</evidence>
<dbReference type="SUPFAM" id="SSF48726">
    <property type="entry name" value="Immunoglobulin"/>
    <property type="match status" value="2"/>
</dbReference>
<dbReference type="InterPro" id="IPR003599">
    <property type="entry name" value="Ig_sub"/>
</dbReference>
<evidence type="ECO:0000313" key="5">
    <source>
        <dbReference type="WBParaSite" id="jg6286"/>
    </source>
</evidence>
<dbReference type="SMART" id="SM00406">
    <property type="entry name" value="IGv"/>
    <property type="match status" value="1"/>
</dbReference>
<proteinExistence type="predicted"/>
<dbReference type="Gene3D" id="2.60.40.10">
    <property type="entry name" value="Immunoglobulins"/>
    <property type="match status" value="2"/>
</dbReference>
<evidence type="ECO:0000313" key="4">
    <source>
        <dbReference type="Proteomes" id="UP000887574"/>
    </source>
</evidence>
<evidence type="ECO:0000256" key="2">
    <source>
        <dbReference type="SAM" id="Phobius"/>
    </source>
</evidence>
<sequence>MWRIGVPSPTALLQKNLGLAGRLVHLINGSSRDFISNSDQPLSHCFFPVSPHILQQGKPCGCELPIVCSSTIFHSKYLYLLLLWWTTQGAMTLLVMIPARVSAQLFSTKAQTFEVKVGESVQLPCQFSELDSEDKVVVWKRGLDVLAIDDELTINDNRFQIKKNGLSYVLSISSLEPYDSADYTCSVTSTPPAEITHKLQVNVPASVKLSPSGSTPLLARLGEEVIVNWGGHTVPVSTQAATYGRLRFEKVAVEDSGVYECKAVNGVGEDAVAEIEIRVEAPTDNPTSSEERSMVPRKTLRPVLQEHSKVKKEKFQAPTA</sequence>
<dbReference type="PANTHER" id="PTHR45889:SF8">
    <property type="entry name" value="IG-LIKE DOMAIN-CONTAINING PROTEIN"/>
    <property type="match status" value="1"/>
</dbReference>
<keyword evidence="2" id="KW-0472">Membrane</keyword>
<dbReference type="InterPro" id="IPR013783">
    <property type="entry name" value="Ig-like_fold"/>
</dbReference>
<dbReference type="InterPro" id="IPR007110">
    <property type="entry name" value="Ig-like_dom"/>
</dbReference>
<organism evidence="4 5">
    <name type="scientific">Ditylenchus dipsaci</name>
    <dbReference type="NCBI Taxonomy" id="166011"/>
    <lineage>
        <taxon>Eukaryota</taxon>
        <taxon>Metazoa</taxon>
        <taxon>Ecdysozoa</taxon>
        <taxon>Nematoda</taxon>
        <taxon>Chromadorea</taxon>
        <taxon>Rhabditida</taxon>
        <taxon>Tylenchina</taxon>
        <taxon>Tylenchomorpha</taxon>
        <taxon>Sphaerularioidea</taxon>
        <taxon>Anguinidae</taxon>
        <taxon>Anguininae</taxon>
        <taxon>Ditylenchus</taxon>
    </lineage>
</organism>
<dbReference type="PANTHER" id="PTHR45889">
    <property type="entry name" value="IG-LIKE DOMAIN-CONTAINING PROTEIN"/>
    <property type="match status" value="1"/>
</dbReference>
<dbReference type="WBParaSite" id="jg6286">
    <property type="protein sequence ID" value="jg6286"/>
    <property type="gene ID" value="jg6286"/>
</dbReference>
<dbReference type="Pfam" id="PF07679">
    <property type="entry name" value="I-set"/>
    <property type="match status" value="1"/>
</dbReference>
<dbReference type="AlphaFoldDB" id="A0A915EH56"/>
<dbReference type="InterPro" id="IPR013106">
    <property type="entry name" value="Ig_V-set"/>
</dbReference>
<keyword evidence="2" id="KW-0812">Transmembrane</keyword>
<evidence type="ECO:0000256" key="1">
    <source>
        <dbReference type="SAM" id="MobiDB-lite"/>
    </source>
</evidence>
<keyword evidence="4" id="KW-1185">Reference proteome</keyword>
<dbReference type="CDD" id="cd00096">
    <property type="entry name" value="Ig"/>
    <property type="match status" value="1"/>
</dbReference>
<dbReference type="PROSITE" id="PS50835">
    <property type="entry name" value="IG_LIKE"/>
    <property type="match status" value="1"/>
</dbReference>
<dbReference type="SMART" id="SM00409">
    <property type="entry name" value="IG"/>
    <property type="match status" value="2"/>
</dbReference>